<name>A0A0G1KJC8_UNCKA</name>
<evidence type="ECO:0000313" key="1">
    <source>
        <dbReference type="EMBL" id="KKT83595.1"/>
    </source>
</evidence>
<feature type="non-terminal residue" evidence="1">
    <location>
        <position position="1"/>
    </location>
</feature>
<sequence>NVVDKPEDKKEVSVFSYVNMCPECGNASFISEEGCSKCYECGYSVC</sequence>
<gene>
    <name evidence="1" type="ORF">UW82_C0036G0001</name>
</gene>
<dbReference type="EMBL" id="LCJU01000036">
    <property type="protein sequence ID" value="KKT83595.1"/>
    <property type="molecule type" value="Genomic_DNA"/>
</dbReference>
<evidence type="ECO:0000313" key="2">
    <source>
        <dbReference type="Proteomes" id="UP000034504"/>
    </source>
</evidence>
<protein>
    <submittedName>
        <fullName evidence="1">Ribonucleoside-diphosphate reductase</fullName>
    </submittedName>
</protein>
<proteinExistence type="predicted"/>
<comment type="caution">
    <text evidence="1">The sequence shown here is derived from an EMBL/GenBank/DDBJ whole genome shotgun (WGS) entry which is preliminary data.</text>
</comment>
<organism evidence="1 2">
    <name type="scientific">candidate division WWE3 bacterium GW2011_GWC2_44_9</name>
    <dbReference type="NCBI Taxonomy" id="1619125"/>
    <lineage>
        <taxon>Bacteria</taxon>
        <taxon>Katanobacteria</taxon>
    </lineage>
</organism>
<accession>A0A0G1KJC8</accession>
<dbReference type="AlphaFoldDB" id="A0A0G1KJC8"/>
<dbReference type="Proteomes" id="UP000034504">
    <property type="component" value="Unassembled WGS sequence"/>
</dbReference>
<reference evidence="1 2" key="1">
    <citation type="journal article" date="2015" name="Nature">
        <title>rRNA introns, odd ribosomes, and small enigmatic genomes across a large radiation of phyla.</title>
        <authorList>
            <person name="Brown C.T."/>
            <person name="Hug L.A."/>
            <person name="Thomas B.C."/>
            <person name="Sharon I."/>
            <person name="Castelle C.J."/>
            <person name="Singh A."/>
            <person name="Wilkins M.J."/>
            <person name="Williams K.H."/>
            <person name="Banfield J.F."/>
        </authorList>
    </citation>
    <scope>NUCLEOTIDE SEQUENCE [LARGE SCALE GENOMIC DNA]</scope>
</reference>